<organism evidence="4 5">
    <name type="scientific">Triparma retinervis</name>
    <dbReference type="NCBI Taxonomy" id="2557542"/>
    <lineage>
        <taxon>Eukaryota</taxon>
        <taxon>Sar</taxon>
        <taxon>Stramenopiles</taxon>
        <taxon>Ochrophyta</taxon>
        <taxon>Bolidophyceae</taxon>
        <taxon>Parmales</taxon>
        <taxon>Triparmaceae</taxon>
        <taxon>Triparma</taxon>
    </lineage>
</organism>
<dbReference type="GO" id="GO:0006310">
    <property type="term" value="P:DNA recombination"/>
    <property type="evidence" value="ECO:0007669"/>
    <property type="project" value="InterPro"/>
</dbReference>
<evidence type="ECO:0000256" key="1">
    <source>
        <dbReference type="ARBA" id="ARBA00004123"/>
    </source>
</evidence>
<dbReference type="InterPro" id="IPR013970">
    <property type="entry name" value="Rfa2"/>
</dbReference>
<evidence type="ECO:0000313" key="5">
    <source>
        <dbReference type="Proteomes" id="UP001165082"/>
    </source>
</evidence>
<dbReference type="InterPro" id="IPR012340">
    <property type="entry name" value="NA-bd_OB-fold"/>
</dbReference>
<dbReference type="AlphaFoldDB" id="A0A9W7CJI2"/>
<dbReference type="EMBL" id="BRXZ01000181">
    <property type="protein sequence ID" value="GMI06840.1"/>
    <property type="molecule type" value="Genomic_DNA"/>
</dbReference>
<dbReference type="Proteomes" id="UP001165082">
    <property type="component" value="Unassembled WGS sequence"/>
</dbReference>
<keyword evidence="5" id="KW-1185">Reference proteome</keyword>
<protein>
    <recommendedName>
        <fullName evidence="6">Replication factor A protein 3</fullName>
    </recommendedName>
</protein>
<evidence type="ECO:0000313" key="4">
    <source>
        <dbReference type="EMBL" id="GMI06840.1"/>
    </source>
</evidence>
<comment type="caution">
    <text evidence="4">The sequence shown here is derived from an EMBL/GenBank/DDBJ whole genome shotgun (WGS) entry which is preliminary data.</text>
</comment>
<dbReference type="SUPFAM" id="SSF50249">
    <property type="entry name" value="Nucleic acid-binding proteins"/>
    <property type="match status" value="1"/>
</dbReference>
<dbReference type="GO" id="GO:0006260">
    <property type="term" value="P:DNA replication"/>
    <property type="evidence" value="ECO:0007669"/>
    <property type="project" value="InterPro"/>
</dbReference>
<dbReference type="GO" id="GO:0003677">
    <property type="term" value="F:DNA binding"/>
    <property type="evidence" value="ECO:0007669"/>
    <property type="project" value="InterPro"/>
</dbReference>
<name>A0A9W7CJI2_9STRA</name>
<comment type="similarity">
    <text evidence="2">Belongs to the replication factor A protein 3 family.</text>
</comment>
<dbReference type="GO" id="GO:0031981">
    <property type="term" value="C:nuclear lumen"/>
    <property type="evidence" value="ECO:0007669"/>
    <property type="project" value="UniProtKB-ARBA"/>
</dbReference>
<accession>A0A9W7CJI2</accession>
<evidence type="ECO:0000256" key="3">
    <source>
        <dbReference type="ARBA" id="ARBA00023242"/>
    </source>
</evidence>
<reference evidence="4" key="1">
    <citation type="submission" date="2022-07" db="EMBL/GenBank/DDBJ databases">
        <title>Genome analysis of Parmales, a sister group of diatoms, reveals the evolutionary specialization of diatoms from phago-mixotrophs to photoautotrophs.</title>
        <authorList>
            <person name="Ban H."/>
            <person name="Sato S."/>
            <person name="Yoshikawa S."/>
            <person name="Kazumasa Y."/>
            <person name="Nakamura Y."/>
            <person name="Ichinomiya M."/>
            <person name="Saitoh K."/>
            <person name="Sato N."/>
            <person name="Blanc-Mathieu R."/>
            <person name="Endo H."/>
            <person name="Kuwata A."/>
            <person name="Ogata H."/>
        </authorList>
    </citation>
    <scope>NUCLEOTIDE SEQUENCE</scope>
</reference>
<evidence type="ECO:0000256" key="2">
    <source>
        <dbReference type="ARBA" id="ARBA00009761"/>
    </source>
</evidence>
<dbReference type="Gene3D" id="2.40.50.140">
    <property type="entry name" value="Nucleic acid-binding proteins"/>
    <property type="match status" value="1"/>
</dbReference>
<comment type="subcellular location">
    <subcellularLocation>
        <location evidence="1">Nucleus</location>
    </subcellularLocation>
</comment>
<keyword evidence="3" id="KW-0539">Nucleus</keyword>
<proteinExistence type="inferred from homology"/>
<dbReference type="Pfam" id="PF08661">
    <property type="entry name" value="Rep_fac-A_3"/>
    <property type="match status" value="1"/>
</dbReference>
<dbReference type="GO" id="GO:0006281">
    <property type="term" value="P:DNA repair"/>
    <property type="evidence" value="ECO:0007669"/>
    <property type="project" value="InterPro"/>
</dbReference>
<dbReference type="OrthoDB" id="188186at2759"/>
<sequence length="119" mass="13203">MTPTTPEQEGGFYPRLNAAGIEEGRFDGMIVSVVGKQISNDGQVLVLEDGAGGQMKVTSPDTAQNTQYVEIVGACQEGSIQHFVTRQLGDEFDMDTYNQMINLQNGKYQELFYQPDFQK</sequence>
<gene>
    <name evidence="4" type="ORF">TrRE_jg12382</name>
</gene>
<evidence type="ECO:0008006" key="6">
    <source>
        <dbReference type="Google" id="ProtNLM"/>
    </source>
</evidence>